<dbReference type="EMBL" id="PUJV01000033">
    <property type="protein sequence ID" value="NHB98382.1"/>
    <property type="molecule type" value="Genomic_DNA"/>
</dbReference>
<accession>A0A7X5QQA8</accession>
<keyword evidence="2" id="KW-1185">Reference proteome</keyword>
<reference evidence="1 2" key="1">
    <citation type="submission" date="2018-02" db="EMBL/GenBank/DDBJ databases">
        <authorList>
            <person name="Machado R.A."/>
        </authorList>
    </citation>
    <scope>NUCLEOTIDE SEQUENCE [LARGE SCALE GENOMIC DNA]</scope>
    <source>
        <strain evidence="1 2">DSM 23271</strain>
    </source>
</reference>
<organism evidence="1 2">
    <name type="scientific">Photorhabdus stackebrandtii</name>
    <dbReference type="NCBI Taxonomy" id="1123042"/>
    <lineage>
        <taxon>Bacteria</taxon>
        <taxon>Pseudomonadati</taxon>
        <taxon>Pseudomonadota</taxon>
        <taxon>Gammaproteobacteria</taxon>
        <taxon>Enterobacterales</taxon>
        <taxon>Morganellaceae</taxon>
        <taxon>Photorhabdus</taxon>
    </lineage>
</organism>
<name>A0A7X5QQA8_9GAMM</name>
<comment type="caution">
    <text evidence="1">The sequence shown here is derived from an EMBL/GenBank/DDBJ whole genome shotgun (WGS) entry which is preliminary data.</text>
</comment>
<evidence type="ECO:0000313" key="2">
    <source>
        <dbReference type="Proteomes" id="UP000547931"/>
    </source>
</evidence>
<protein>
    <submittedName>
        <fullName evidence="1">Uncharacterized protein</fullName>
    </submittedName>
</protein>
<gene>
    <name evidence="1" type="ORF">C5470_19310</name>
</gene>
<proteinExistence type="predicted"/>
<evidence type="ECO:0000313" key="1">
    <source>
        <dbReference type="EMBL" id="NHB98382.1"/>
    </source>
</evidence>
<sequence>MEGAGKPARYNDAKVGSRARWSWRIMIRMSFHFAVLSPEEQELEYWMVPNKITLREVWP</sequence>
<dbReference type="AlphaFoldDB" id="A0A7X5QQA8"/>
<dbReference type="Proteomes" id="UP000547931">
    <property type="component" value="Unassembled WGS sequence"/>
</dbReference>